<reference evidence="2 3" key="1">
    <citation type="submission" date="2017-07" db="EMBL/GenBank/DDBJ databases">
        <title>Isolation and whole genome analysis of endospore-forming bacteria from heroin.</title>
        <authorList>
            <person name="Kalinowski J."/>
            <person name="Ahrens B."/>
            <person name="Al-Dilaimi A."/>
            <person name="Winkler A."/>
            <person name="Wibberg D."/>
            <person name="Schleenbecker U."/>
            <person name="Ruckert C."/>
            <person name="Wolfel R."/>
            <person name="Grass G."/>
        </authorList>
    </citation>
    <scope>NUCLEOTIDE SEQUENCE [LARGE SCALE GENOMIC DNA]</scope>
    <source>
        <strain evidence="2 3">7521-2</strain>
    </source>
</reference>
<sequence>MEVKNIQSAAAYYKPSFLMNKKPNNYTKLGLASLYNCSGIYFGWNANVPAFFYVTFIWVFHYLL</sequence>
<dbReference type="Proteomes" id="UP000216961">
    <property type="component" value="Unassembled WGS sequence"/>
</dbReference>
<keyword evidence="1" id="KW-1133">Transmembrane helix</keyword>
<dbReference type="AlphaFoldDB" id="A0AA91TQS1"/>
<name>A0AA91TQS1_NIACI</name>
<keyword evidence="1" id="KW-0812">Transmembrane</keyword>
<evidence type="ECO:0000313" key="2">
    <source>
        <dbReference type="EMBL" id="PAD82380.1"/>
    </source>
</evidence>
<evidence type="ECO:0000256" key="1">
    <source>
        <dbReference type="SAM" id="Phobius"/>
    </source>
</evidence>
<organism evidence="2 3">
    <name type="scientific">Niallia circulans</name>
    <name type="common">Bacillus circulans</name>
    <dbReference type="NCBI Taxonomy" id="1397"/>
    <lineage>
        <taxon>Bacteria</taxon>
        <taxon>Bacillati</taxon>
        <taxon>Bacillota</taxon>
        <taxon>Bacilli</taxon>
        <taxon>Bacillales</taxon>
        <taxon>Bacillaceae</taxon>
        <taxon>Niallia</taxon>
    </lineage>
</organism>
<keyword evidence="1" id="KW-0472">Membrane</keyword>
<comment type="caution">
    <text evidence="2">The sequence shown here is derived from an EMBL/GenBank/DDBJ whole genome shotgun (WGS) entry which is preliminary data.</text>
</comment>
<protein>
    <submittedName>
        <fullName evidence="2">Uncharacterized protein</fullName>
    </submittedName>
</protein>
<gene>
    <name evidence="2" type="ORF">CHH57_15095</name>
</gene>
<accession>A0AA91TQS1</accession>
<proteinExistence type="predicted"/>
<feature type="transmembrane region" description="Helical" evidence="1">
    <location>
        <begin position="41"/>
        <end position="63"/>
    </location>
</feature>
<evidence type="ECO:0000313" key="3">
    <source>
        <dbReference type="Proteomes" id="UP000216961"/>
    </source>
</evidence>
<dbReference type="EMBL" id="NPBQ01000092">
    <property type="protein sequence ID" value="PAD82380.1"/>
    <property type="molecule type" value="Genomic_DNA"/>
</dbReference>